<gene>
    <name evidence="1" type="ORF">K6753_14410</name>
</gene>
<feature type="non-terminal residue" evidence="1">
    <location>
        <position position="79"/>
    </location>
</feature>
<reference evidence="1 2" key="1">
    <citation type="submission" date="2021-09" db="EMBL/GenBank/DDBJ databases">
        <title>Lysobacter sp. 13A isolated from the river sediment.</title>
        <authorList>
            <person name="Liu H."/>
            <person name="Li S."/>
            <person name="Mao S."/>
        </authorList>
    </citation>
    <scope>NUCLEOTIDE SEQUENCE [LARGE SCALE GENOMIC DNA]</scope>
    <source>
        <strain evidence="1 2">13A</strain>
    </source>
</reference>
<name>A0ABS7TA53_9GAMM</name>
<protein>
    <submittedName>
        <fullName evidence="1">Uncharacterized protein</fullName>
    </submittedName>
</protein>
<sequence>MDKMLDMQTRLETAFPVSFVESDFCWDWLAFNDFKLDVTLNHVLNIPPGFLSWSEDDKKGYLFMMRGAMHRGEDSFLEH</sequence>
<evidence type="ECO:0000313" key="1">
    <source>
        <dbReference type="EMBL" id="MBZ4040718.1"/>
    </source>
</evidence>
<keyword evidence="2" id="KW-1185">Reference proteome</keyword>
<dbReference type="RefSeq" id="WP_223677169.1">
    <property type="nucleotide sequence ID" value="NZ_JAINZW010000032.1"/>
</dbReference>
<organism evidence="1 2">
    <name type="scientific">Novilysobacter selenitireducens</name>
    <dbReference type="NCBI Taxonomy" id="2872639"/>
    <lineage>
        <taxon>Bacteria</taxon>
        <taxon>Pseudomonadati</taxon>
        <taxon>Pseudomonadota</taxon>
        <taxon>Gammaproteobacteria</taxon>
        <taxon>Lysobacterales</taxon>
        <taxon>Lysobacteraceae</taxon>
        <taxon>Novilysobacter</taxon>
    </lineage>
</organism>
<dbReference type="Proteomes" id="UP001430954">
    <property type="component" value="Unassembled WGS sequence"/>
</dbReference>
<dbReference type="EMBL" id="JAINZW010000032">
    <property type="protein sequence ID" value="MBZ4040718.1"/>
    <property type="molecule type" value="Genomic_DNA"/>
</dbReference>
<evidence type="ECO:0000313" key="2">
    <source>
        <dbReference type="Proteomes" id="UP001430954"/>
    </source>
</evidence>
<accession>A0ABS7TA53</accession>
<comment type="caution">
    <text evidence="1">The sequence shown here is derived from an EMBL/GenBank/DDBJ whole genome shotgun (WGS) entry which is preliminary data.</text>
</comment>
<proteinExistence type="predicted"/>